<dbReference type="PANTHER" id="PTHR32494:SF19">
    <property type="entry name" value="ALLANTOATE DEIMINASE-RELATED"/>
    <property type="match status" value="1"/>
</dbReference>
<feature type="binding site" evidence="7">
    <location>
        <position position="388"/>
    </location>
    <ligand>
        <name>Zn(2+)</name>
        <dbReference type="ChEBI" id="CHEBI:29105"/>
        <label>2</label>
    </ligand>
</feature>
<protein>
    <submittedName>
        <fullName evidence="10">Allantoate amidohydrolase</fullName>
    </submittedName>
</protein>
<dbReference type="GO" id="GO:0046872">
    <property type="term" value="F:metal ion binding"/>
    <property type="evidence" value="ECO:0007669"/>
    <property type="project" value="UniProtKB-KW"/>
</dbReference>
<dbReference type="SUPFAM" id="SSF55031">
    <property type="entry name" value="Bacterial exopeptidase dimerisation domain"/>
    <property type="match status" value="1"/>
</dbReference>
<feature type="binding site" evidence="7">
    <location>
        <position position="89"/>
    </location>
    <ligand>
        <name>Zn(2+)</name>
        <dbReference type="ChEBI" id="CHEBI:29105"/>
        <label>1</label>
    </ligand>
</feature>
<dbReference type="InterPro" id="IPR036264">
    <property type="entry name" value="Bact_exopeptidase_dim_dom"/>
</dbReference>
<dbReference type="EMBL" id="CP018836">
    <property type="protein sequence ID" value="ASA57674.1"/>
    <property type="molecule type" value="Genomic_DNA"/>
</dbReference>
<evidence type="ECO:0000313" key="11">
    <source>
        <dbReference type="Proteomes" id="UP000196708"/>
    </source>
</evidence>
<evidence type="ECO:0000256" key="6">
    <source>
        <dbReference type="ARBA" id="ARBA00023211"/>
    </source>
</evidence>
<keyword evidence="6" id="KW-0464">Manganese</keyword>
<feature type="binding site" evidence="7">
    <location>
        <position position="197"/>
    </location>
    <ligand>
        <name>Zn(2+)</name>
        <dbReference type="ChEBI" id="CHEBI:29105"/>
        <label>1</label>
    </ligand>
</feature>
<evidence type="ECO:0000259" key="9">
    <source>
        <dbReference type="Pfam" id="PF07687"/>
    </source>
</evidence>
<dbReference type="InterPro" id="IPR010158">
    <property type="entry name" value="Amidase_Cbmase"/>
</dbReference>
<evidence type="ECO:0000256" key="5">
    <source>
        <dbReference type="ARBA" id="ARBA00022801"/>
    </source>
</evidence>
<comment type="subunit">
    <text evidence="3">Homodimer.</text>
</comment>
<dbReference type="CDD" id="cd03884">
    <property type="entry name" value="M20_bAS"/>
    <property type="match status" value="1"/>
</dbReference>
<dbReference type="PANTHER" id="PTHR32494">
    <property type="entry name" value="ALLANTOATE DEIMINASE-RELATED"/>
    <property type="match status" value="1"/>
</dbReference>
<sequence length="421" mass="45250">MSQSEGARMQAAHRATQVMERIQTLASFSAMPNGILRAYLTEEHRQAHQQLAQWMTQTGLETWQDEVGNQWGRKVSAHPSMPTLIIGSHSDTVVNAGGYDGPLGILLAIEALDALKDVDLPFHVDVVAFADEEGTRFQTTLLGSSPVAGMWNPALLDRQDKDGISIGEAMSRFGLDPDKVVNAGRNPEETLAYLEVHIEQGPLLESLDLPVGVVTAIAGAKRFLIDVSGVAGHAGTVPLPLRHDALCGTAEMIACIEAFATEHEIVATVGKCEVRSAAVNVIPGQVQFSLDIRSQSQQKLDLCTPLLMAQLAAIADKRSLTMTQEQIYQAQAVPCSDRLQQVWADVVESVTGKDVCYLASGAGHDAMVMANLAEMGMLFVRCEKGISHNPRENVETQDVAVALDCLINMICSLAPSCAGID</sequence>
<feature type="binding site" evidence="7">
    <location>
        <position position="100"/>
    </location>
    <ligand>
        <name>Zn(2+)</name>
        <dbReference type="ChEBI" id="CHEBI:29105"/>
        <label>1</label>
    </ligand>
</feature>
<dbReference type="Gene3D" id="3.40.630.10">
    <property type="entry name" value="Zn peptidases"/>
    <property type="match status" value="1"/>
</dbReference>
<dbReference type="AlphaFoldDB" id="A0A1Z2SKF8"/>
<dbReference type="RefSeq" id="WP_232472024.1">
    <property type="nucleotide sequence ID" value="NZ_CP018836.1"/>
</dbReference>
<dbReference type="Pfam" id="PF07687">
    <property type="entry name" value="M20_dimer"/>
    <property type="match status" value="1"/>
</dbReference>
<accession>A0A1Z2SKF8</accession>
<comment type="similarity">
    <text evidence="2">Belongs to the peptidase M20 family.</text>
</comment>
<dbReference type="KEGG" id="vga:BSQ33_18170"/>
<proteinExistence type="inferred from homology"/>
<dbReference type="NCBIfam" id="TIGR01879">
    <property type="entry name" value="hydantase"/>
    <property type="match status" value="1"/>
</dbReference>
<evidence type="ECO:0000256" key="7">
    <source>
        <dbReference type="PIRSR" id="PIRSR001235-1"/>
    </source>
</evidence>
<reference evidence="10 11" key="1">
    <citation type="submission" date="2016-12" db="EMBL/GenBank/DDBJ databases">
        <authorList>
            <person name="Song W.-J."/>
            <person name="Kurnit D.M."/>
        </authorList>
    </citation>
    <scope>NUCLEOTIDE SEQUENCE [LARGE SCALE GENOMIC DNA]</scope>
    <source>
        <strain evidence="10 11">ATCC 43942</strain>
    </source>
</reference>
<evidence type="ECO:0000256" key="1">
    <source>
        <dbReference type="ARBA" id="ARBA00001936"/>
    </source>
</evidence>
<feature type="binding site" evidence="7">
    <location>
        <position position="133"/>
    </location>
    <ligand>
        <name>Zn(2+)</name>
        <dbReference type="ChEBI" id="CHEBI:29105"/>
        <label>2</label>
    </ligand>
</feature>
<evidence type="ECO:0000256" key="3">
    <source>
        <dbReference type="ARBA" id="ARBA00011738"/>
    </source>
</evidence>
<dbReference type="PIRSF" id="PIRSF001235">
    <property type="entry name" value="Amidase_carbamoylase"/>
    <property type="match status" value="1"/>
</dbReference>
<feature type="binding site" evidence="8">
    <location>
        <position position="280"/>
    </location>
    <ligand>
        <name>allantoate</name>
        <dbReference type="ChEBI" id="CHEBI:17536"/>
    </ligand>
</feature>
<keyword evidence="7" id="KW-0862">Zinc</keyword>
<keyword evidence="5 10" id="KW-0378">Hydrolase</keyword>
<keyword evidence="4 7" id="KW-0479">Metal-binding</keyword>
<dbReference type="InterPro" id="IPR011650">
    <property type="entry name" value="Peptidase_M20_dimer"/>
</dbReference>
<evidence type="ECO:0000256" key="8">
    <source>
        <dbReference type="PIRSR" id="PIRSR001235-2"/>
    </source>
</evidence>
<dbReference type="InterPro" id="IPR002933">
    <property type="entry name" value="Peptidase_M20"/>
</dbReference>
<name>A0A1Z2SKF8_VIBGA</name>
<comment type="cofactor">
    <cofactor evidence="1">
        <name>Mn(2+)</name>
        <dbReference type="ChEBI" id="CHEBI:29035"/>
    </cofactor>
</comment>
<dbReference type="GO" id="GO:0016813">
    <property type="term" value="F:hydrolase activity, acting on carbon-nitrogen (but not peptide) bonds, in linear amidines"/>
    <property type="evidence" value="ECO:0007669"/>
    <property type="project" value="InterPro"/>
</dbReference>
<evidence type="ECO:0000256" key="4">
    <source>
        <dbReference type="ARBA" id="ARBA00022723"/>
    </source>
</evidence>
<feature type="domain" description="Peptidase M20 dimerisation" evidence="9">
    <location>
        <begin position="217"/>
        <end position="303"/>
    </location>
</feature>
<evidence type="ECO:0000313" key="10">
    <source>
        <dbReference type="EMBL" id="ASA57674.1"/>
    </source>
</evidence>
<dbReference type="Gene3D" id="3.30.70.360">
    <property type="match status" value="1"/>
</dbReference>
<evidence type="ECO:0000256" key="2">
    <source>
        <dbReference type="ARBA" id="ARBA00006153"/>
    </source>
</evidence>
<dbReference type="NCBIfam" id="NF006775">
    <property type="entry name" value="PRK09290.2-5"/>
    <property type="match status" value="1"/>
</dbReference>
<dbReference type="Proteomes" id="UP000196708">
    <property type="component" value="Chromosome 2"/>
</dbReference>
<feature type="binding site" evidence="7">
    <location>
        <position position="100"/>
    </location>
    <ligand>
        <name>Zn(2+)</name>
        <dbReference type="ChEBI" id="CHEBI:29105"/>
        <label>2</label>
    </ligand>
</feature>
<organism evidence="10 11">
    <name type="scientific">Vibrio gazogenes</name>
    <dbReference type="NCBI Taxonomy" id="687"/>
    <lineage>
        <taxon>Bacteria</taxon>
        <taxon>Pseudomonadati</taxon>
        <taxon>Pseudomonadota</taxon>
        <taxon>Gammaproteobacteria</taxon>
        <taxon>Vibrionales</taxon>
        <taxon>Vibrionaceae</taxon>
        <taxon>Vibrio</taxon>
    </lineage>
</organism>
<gene>
    <name evidence="10" type="ORF">BSQ33_18170</name>
</gene>
<feature type="binding site" evidence="8">
    <location>
        <position position="222"/>
    </location>
    <ligand>
        <name>allantoate</name>
        <dbReference type="ChEBI" id="CHEBI:17536"/>
    </ligand>
</feature>
<dbReference type="Pfam" id="PF01546">
    <property type="entry name" value="Peptidase_M20"/>
    <property type="match status" value="1"/>
</dbReference>
<comment type="cofactor">
    <cofactor evidence="7">
        <name>Zn(2+)</name>
        <dbReference type="ChEBI" id="CHEBI:29105"/>
    </cofactor>
    <text evidence="7">Binds 2 Zn(2+) ions per subunit.</text>
</comment>
<feature type="binding site" evidence="8">
    <location>
        <position position="293"/>
    </location>
    <ligand>
        <name>allantoate</name>
        <dbReference type="ChEBI" id="CHEBI:17536"/>
    </ligand>
</feature>
<dbReference type="SUPFAM" id="SSF53187">
    <property type="entry name" value="Zn-dependent exopeptidases"/>
    <property type="match status" value="1"/>
</dbReference>